<dbReference type="InterPro" id="IPR015943">
    <property type="entry name" value="WD40/YVTN_repeat-like_dom_sf"/>
</dbReference>
<keyword evidence="10" id="KW-1185">Reference proteome</keyword>
<dbReference type="Gene3D" id="2.30.29.30">
    <property type="entry name" value="Pleckstrin-homology domain (PH domain)/Phosphotyrosine-binding domain (PTB)"/>
    <property type="match status" value="1"/>
</dbReference>
<evidence type="ECO:0000256" key="6">
    <source>
        <dbReference type="RuleBase" id="RU280818"/>
    </source>
</evidence>
<feature type="region of interest" description="Disordered" evidence="7">
    <location>
        <begin position="1043"/>
        <end position="1070"/>
    </location>
</feature>
<feature type="repeat" description="WD" evidence="5">
    <location>
        <begin position="75"/>
        <end position="108"/>
    </location>
</feature>
<dbReference type="Gene3D" id="1.10.3520.10">
    <property type="entry name" value="Glycolipid transfer protein"/>
    <property type="match status" value="1"/>
</dbReference>
<dbReference type="InterPro" id="IPR015505">
    <property type="entry name" value="Coronin"/>
</dbReference>
<evidence type="ECO:0000313" key="9">
    <source>
        <dbReference type="EMBL" id="EUB57171.1"/>
    </source>
</evidence>
<dbReference type="SUPFAM" id="SSF50729">
    <property type="entry name" value="PH domain-like"/>
    <property type="match status" value="1"/>
</dbReference>
<dbReference type="PROSITE" id="PS50294">
    <property type="entry name" value="WD_REPEATS_REGION"/>
    <property type="match status" value="1"/>
</dbReference>
<dbReference type="KEGG" id="egl:EGR_07988"/>
<dbReference type="RefSeq" id="XP_024348367.1">
    <property type="nucleotide sequence ID" value="XM_024497237.1"/>
</dbReference>
<dbReference type="CTD" id="36343703"/>
<dbReference type="InterPro" id="IPR001849">
    <property type="entry name" value="PH_domain"/>
</dbReference>
<dbReference type="EMBL" id="APAU02000092">
    <property type="protein sequence ID" value="EUB57171.1"/>
    <property type="molecule type" value="Genomic_DNA"/>
</dbReference>
<reference evidence="9 10" key="1">
    <citation type="journal article" date="2013" name="Nat. Genet.">
        <title>The genome of the hydatid tapeworm Echinococcus granulosus.</title>
        <authorList>
            <person name="Zheng H."/>
            <person name="Zhang W."/>
            <person name="Zhang L."/>
            <person name="Zhang Z."/>
            <person name="Li J."/>
            <person name="Lu G."/>
            <person name="Zhu Y."/>
            <person name="Wang Y."/>
            <person name="Huang Y."/>
            <person name="Liu J."/>
            <person name="Kang H."/>
            <person name="Chen J."/>
            <person name="Wang L."/>
            <person name="Chen A."/>
            <person name="Yu S."/>
            <person name="Gao Z."/>
            <person name="Jin L."/>
            <person name="Gu W."/>
            <person name="Wang Z."/>
            <person name="Zhao L."/>
            <person name="Shi B."/>
            <person name="Wen H."/>
            <person name="Lin R."/>
            <person name="Jones M.K."/>
            <person name="Brejova B."/>
            <person name="Vinar T."/>
            <person name="Zhao G."/>
            <person name="McManus D.P."/>
            <person name="Chen Z."/>
            <person name="Zhou Y."/>
            <person name="Wang S."/>
        </authorList>
    </citation>
    <scope>NUCLEOTIDE SEQUENCE [LARGE SCALE GENOMIC DNA]</scope>
</reference>
<sequence>MPSPLLHTSNPLWFPAGAEAGFEGVPISNAIHYGHLAACSEYFLTVATGFNSGGSVALLDLAKPGRYEGETYHRTQCHSNSVTDLDWRNDILATSSLDKTVKLWRVQSHGNGVDNTSALVHVRTLDHKDRVVTVAWCPLDASLLATALYGKKVFLWNIENGKMHSVHLGSAGGHSLCWSSSGRLAVASRDKRLCIFDVERGEKRPVVSMICHRGSKPWKAAFLDDATLVTVGFGLEGSKEFAIWDLKNPSSALDRARCNQSSGSVIMNYYQGNRFLFLSGRGDNGIQVYKYESRSMSMVGQFQSPHPYRDICWMQQEYLDAKSREIGRCFRLFQPDTAVVLSTGSRRRNSLFSTNLYQQDFGGPFGLGKSHTRRKLSAPLIEPLSIRLQEGDNDDEEEEEEEVATVKERASNNIQASKFAGQNVVGALKRPRLASLSKKRDYDCGEYVNSAVVAMHLTNMHDKTFKNYPSQSTTYGVLSRREEGPLKPPPIPPKPKTKRMWNNWKVIPEAVQGRLNRMVEKKPAVLKVQENNADDCADKGRHSDDEIVFITPAFNCKRASMAVNSNAAEKPTQETDEEDGCATCSVSDLVAVFEAKAAQIAAVESASLCSESLSNAPVEEAPAMSVEAPVVTQATEAAVLKSEPSYPAFSLKHPLNGASQLIYQPKPVNRMYTSPSHQRWSISHPIGIQMSPALRYMQRSQRTSVHLSRSTLQTNNDAASGVVLRRPSLRIPISDSRERIQGETTESTLKSPLVRQQMEASPTRKEWRRGVCLGSAGDNVVANRQKLREQLFDFLEKDTTDASLSPTLEELINQDSKEGCTVKDESTEIGSMGELTLTSQNNEPLTSECDSIPEKLITEKWDMDESLRHLKPSKKECEIVEALAYPERTSIRLIPVVGPVNPSKLSLLDEFRLLKTQWSSMDTLKSDVHVETYKTNVGAIPSNTTSNMPEVPFQSGLCVTSFKMFENLFSFLQDTKYKSTITLGRSSTFSSPYSSSIEPRQYCHDQGVICSPRNQAPIQTSRRFYEGYAKYLRDLESTVRRCCGDRAPDTTQPNTPNAQGERGYSESETEKSAAYVQYAALPMPRKMKEGVPPQGRSSDELHSDCDETYVETMTDADSDALSSTYSVSTPKSMVYEECNKEFHLKNCVYSQMDGLLFKWTNYINGWQQRYFTLRDGILSYYTSESDIDTGCKGALKVSACEVVVHPTDACRFEILIPGEQRFFLKAANSTERQRWIVALGSCKAGIMNVDEVEKMQQAERSIEAKRSELRINRDLLAQQISGVCSALKSCAGGNQEMVGAVTSLKATCDTLLSNADELINLLVSSSRLKAAQTNNSIDGSPMGNRRPSALPQSLQIDVLSDSGPTASSNDISPRSTKIIEKIATTVASRSTTNTGLLNNHLRALRLSRPYPTFFSKLEFSFEDLALSYSVVATTSISAVEFLACCRSVLSFFPALAATNSTSPSQSDTSAILSQLGSLQTVYAEVLADIVRLELAVKTLASGGEGAEAGQITKELAKQRSLALSLADIVDVEVRTNQCRASGSAYLALLWLARSLNFAITFLDLLFKDTTSVFQSNPSSNAQIVDIATKAYTKSLQEFHDWSVRGTATVILKAMPSAGRLQAVLLDLPRNVKPWLGMEAMGQLQLDVERFVEALRRCLICIHGLLIERQLDPVFPPDSKH</sequence>
<dbReference type="SUPFAM" id="SSF50978">
    <property type="entry name" value="WD40 repeat-like"/>
    <property type="match status" value="1"/>
</dbReference>
<dbReference type="InterPro" id="IPR036322">
    <property type="entry name" value="WD40_repeat_dom_sf"/>
</dbReference>
<keyword evidence="6" id="KW-0677">Repeat</keyword>
<proteinExistence type="inferred from homology"/>
<comment type="caution">
    <text evidence="9">The sequence shown here is derived from an EMBL/GenBank/DDBJ whole genome shotgun (WGS) entry which is preliminary data.</text>
</comment>
<dbReference type="Pfam" id="PF00169">
    <property type="entry name" value="PH"/>
    <property type="match status" value="1"/>
</dbReference>
<dbReference type="PROSITE" id="PS50082">
    <property type="entry name" value="WD_REPEATS_2"/>
    <property type="match status" value="1"/>
</dbReference>
<dbReference type="GO" id="GO:0120013">
    <property type="term" value="F:lipid transfer activity"/>
    <property type="evidence" value="ECO:0007669"/>
    <property type="project" value="InterPro"/>
</dbReference>
<evidence type="ECO:0000313" key="10">
    <source>
        <dbReference type="Proteomes" id="UP000019149"/>
    </source>
</evidence>
<feature type="compositionally biased region" description="Polar residues" evidence="7">
    <location>
        <begin position="1049"/>
        <end position="1058"/>
    </location>
</feature>
<dbReference type="InterPro" id="IPR011993">
    <property type="entry name" value="PH-like_dom_sf"/>
</dbReference>
<dbReference type="FunFam" id="2.30.29.30:FF:000085">
    <property type="entry name" value="Pleckstrin homology domain-containing family A member 8"/>
    <property type="match status" value="1"/>
</dbReference>
<accession>W6U9I2</accession>
<dbReference type="SMART" id="SM01167">
    <property type="entry name" value="DUF1900"/>
    <property type="match status" value="1"/>
</dbReference>
<evidence type="ECO:0000256" key="3">
    <source>
        <dbReference type="ARBA" id="ARBA00023034"/>
    </source>
</evidence>
<evidence type="ECO:0000256" key="5">
    <source>
        <dbReference type="PROSITE-ProRule" id="PRU00221"/>
    </source>
</evidence>
<dbReference type="Gene3D" id="2.130.10.10">
    <property type="entry name" value="YVTN repeat-like/Quinoprotein amine dehydrogenase"/>
    <property type="match status" value="1"/>
</dbReference>
<evidence type="ECO:0000259" key="8">
    <source>
        <dbReference type="PROSITE" id="PS50003"/>
    </source>
</evidence>
<dbReference type="InterPro" id="IPR001680">
    <property type="entry name" value="WD40_rpt"/>
</dbReference>
<dbReference type="PROSITE" id="PS50003">
    <property type="entry name" value="PH_DOMAIN"/>
    <property type="match status" value="1"/>
</dbReference>
<dbReference type="Pfam" id="PF08718">
    <property type="entry name" value="GLTP"/>
    <property type="match status" value="1"/>
</dbReference>
<dbReference type="GeneID" id="36343703"/>
<evidence type="ECO:0000256" key="1">
    <source>
        <dbReference type="ARBA" id="ARBA00004170"/>
    </source>
</evidence>
<dbReference type="OrthoDB" id="1850764at2759"/>
<dbReference type="Pfam" id="PF00400">
    <property type="entry name" value="WD40"/>
    <property type="match status" value="1"/>
</dbReference>
<dbReference type="GO" id="GO:0007015">
    <property type="term" value="P:actin filament organization"/>
    <property type="evidence" value="ECO:0007669"/>
    <property type="project" value="TreeGrafter"/>
</dbReference>
<dbReference type="OMA" id="HPYRDIC"/>
<dbReference type="InterPro" id="IPR036497">
    <property type="entry name" value="GLTP_sf"/>
</dbReference>
<keyword evidence="4" id="KW-0472">Membrane</keyword>
<evidence type="ECO:0000256" key="4">
    <source>
        <dbReference type="ARBA" id="ARBA00023136"/>
    </source>
</evidence>
<dbReference type="GO" id="GO:0005794">
    <property type="term" value="C:Golgi apparatus"/>
    <property type="evidence" value="ECO:0007669"/>
    <property type="project" value="UniProtKB-SubCell"/>
</dbReference>
<evidence type="ECO:0000256" key="7">
    <source>
        <dbReference type="SAM" id="MobiDB-lite"/>
    </source>
</evidence>
<dbReference type="SMART" id="SM00320">
    <property type="entry name" value="WD40"/>
    <property type="match status" value="3"/>
</dbReference>
<dbReference type="PANTHER" id="PTHR10856:SF0">
    <property type="entry name" value="CORONIN"/>
    <property type="match status" value="1"/>
</dbReference>
<dbReference type="GO" id="GO:0051015">
    <property type="term" value="F:actin filament binding"/>
    <property type="evidence" value="ECO:0007669"/>
    <property type="project" value="TreeGrafter"/>
</dbReference>
<gene>
    <name evidence="9" type="ORF">EGR_07988</name>
</gene>
<dbReference type="SMART" id="SM00233">
    <property type="entry name" value="PH"/>
    <property type="match status" value="1"/>
</dbReference>
<dbReference type="PANTHER" id="PTHR10856">
    <property type="entry name" value="CORONIN"/>
    <property type="match status" value="1"/>
</dbReference>
<dbReference type="SUPFAM" id="SSF110004">
    <property type="entry name" value="Glycolipid transfer protein, GLTP"/>
    <property type="match status" value="1"/>
</dbReference>
<dbReference type="GO" id="GO:0016020">
    <property type="term" value="C:membrane"/>
    <property type="evidence" value="ECO:0007669"/>
    <property type="project" value="UniProtKB-SubCell"/>
</dbReference>
<feature type="domain" description="PH" evidence="8">
    <location>
        <begin position="1149"/>
        <end position="1244"/>
    </location>
</feature>
<dbReference type="STRING" id="6210.W6U9I2"/>
<protein>
    <recommendedName>
        <fullName evidence="6">Coronin</fullName>
    </recommendedName>
</protein>
<organism evidence="9 10">
    <name type="scientific">Echinococcus granulosus</name>
    <name type="common">Hydatid tapeworm</name>
    <dbReference type="NCBI Taxonomy" id="6210"/>
    <lineage>
        <taxon>Eukaryota</taxon>
        <taxon>Metazoa</taxon>
        <taxon>Spiralia</taxon>
        <taxon>Lophotrochozoa</taxon>
        <taxon>Platyhelminthes</taxon>
        <taxon>Cestoda</taxon>
        <taxon>Eucestoda</taxon>
        <taxon>Cyclophyllidea</taxon>
        <taxon>Taeniidae</taxon>
        <taxon>Echinococcus</taxon>
        <taxon>Echinococcus granulosus group</taxon>
    </lineage>
</organism>
<keyword evidence="3" id="KW-0333">Golgi apparatus</keyword>
<keyword evidence="5 6" id="KW-0853">WD repeat</keyword>
<comment type="similarity">
    <text evidence="6">Belongs to the WD repeat coronin family.</text>
</comment>
<evidence type="ECO:0000256" key="2">
    <source>
        <dbReference type="ARBA" id="ARBA00004198"/>
    </source>
</evidence>
<comment type="subcellular location">
    <subcellularLocation>
        <location evidence="2">Golgi apparatus</location>
        <location evidence="2">trans-Golgi network membrane</location>
    </subcellularLocation>
    <subcellularLocation>
        <location evidence="1">Membrane</location>
        <topology evidence="1">Peripheral membrane protein</topology>
    </subcellularLocation>
</comment>
<dbReference type="InterPro" id="IPR014830">
    <property type="entry name" value="Glycolipid_transfer_prot_dom"/>
</dbReference>
<feature type="region of interest" description="Disordered" evidence="7">
    <location>
        <begin position="739"/>
        <end position="761"/>
    </location>
</feature>
<dbReference type="Proteomes" id="UP000019149">
    <property type="component" value="Unassembled WGS sequence"/>
</dbReference>
<name>W6U9I2_ECHGR</name>
<feature type="region of interest" description="Disordered" evidence="7">
    <location>
        <begin position="477"/>
        <end position="498"/>
    </location>
</feature>